<dbReference type="GO" id="GO:0000155">
    <property type="term" value="F:phosphorelay sensor kinase activity"/>
    <property type="evidence" value="ECO:0007669"/>
    <property type="project" value="InterPro"/>
</dbReference>
<comment type="caution">
    <text evidence="10">The sequence shown here is derived from an EMBL/GenBank/DDBJ whole genome shotgun (WGS) entry which is preliminary data.</text>
</comment>
<keyword evidence="11" id="KW-1185">Reference proteome</keyword>
<evidence type="ECO:0000256" key="7">
    <source>
        <dbReference type="SAM" id="Phobius"/>
    </source>
</evidence>
<gene>
    <name evidence="10" type="ORF">G4223_11400</name>
</gene>
<dbReference type="InterPro" id="IPR004358">
    <property type="entry name" value="Sig_transdc_His_kin-like_C"/>
</dbReference>
<dbReference type="EMBL" id="JAAIYP010000038">
    <property type="protein sequence ID" value="NFV80713.1"/>
    <property type="molecule type" value="Genomic_DNA"/>
</dbReference>
<dbReference type="Pfam" id="PF00672">
    <property type="entry name" value="HAMP"/>
    <property type="match status" value="1"/>
</dbReference>
<dbReference type="InterPro" id="IPR003594">
    <property type="entry name" value="HATPase_dom"/>
</dbReference>
<dbReference type="Proteomes" id="UP000480684">
    <property type="component" value="Unassembled WGS sequence"/>
</dbReference>
<feature type="domain" description="HAMP" evidence="9">
    <location>
        <begin position="177"/>
        <end position="229"/>
    </location>
</feature>
<evidence type="ECO:0000313" key="11">
    <source>
        <dbReference type="Proteomes" id="UP000480684"/>
    </source>
</evidence>
<dbReference type="EC" id="2.7.13.3" evidence="3"/>
<dbReference type="PRINTS" id="PR00344">
    <property type="entry name" value="BCTRLSENSOR"/>
</dbReference>
<dbReference type="SMART" id="SM00304">
    <property type="entry name" value="HAMP"/>
    <property type="match status" value="1"/>
</dbReference>
<dbReference type="Gene3D" id="1.10.287.130">
    <property type="match status" value="1"/>
</dbReference>
<dbReference type="PROSITE" id="PS50109">
    <property type="entry name" value="HIS_KIN"/>
    <property type="match status" value="1"/>
</dbReference>
<feature type="domain" description="Histidine kinase" evidence="8">
    <location>
        <begin position="251"/>
        <end position="464"/>
    </location>
</feature>
<keyword evidence="5" id="KW-0808">Transferase</keyword>
<dbReference type="GO" id="GO:0016020">
    <property type="term" value="C:membrane"/>
    <property type="evidence" value="ECO:0007669"/>
    <property type="project" value="UniProtKB-SubCell"/>
</dbReference>
<evidence type="ECO:0000256" key="6">
    <source>
        <dbReference type="ARBA" id="ARBA00022777"/>
    </source>
</evidence>
<organism evidence="10 11">
    <name type="scientific">Magnetospirillum aberrantis SpK</name>
    <dbReference type="NCBI Taxonomy" id="908842"/>
    <lineage>
        <taxon>Bacteria</taxon>
        <taxon>Pseudomonadati</taxon>
        <taxon>Pseudomonadota</taxon>
        <taxon>Alphaproteobacteria</taxon>
        <taxon>Rhodospirillales</taxon>
        <taxon>Rhodospirillaceae</taxon>
        <taxon>Magnetospirillum</taxon>
    </lineage>
</organism>
<name>A0A7C9UZQ3_9PROT</name>
<comment type="subcellular location">
    <subcellularLocation>
        <location evidence="2">Membrane</location>
    </subcellularLocation>
</comment>
<evidence type="ECO:0000256" key="5">
    <source>
        <dbReference type="ARBA" id="ARBA00022679"/>
    </source>
</evidence>
<evidence type="ECO:0000256" key="4">
    <source>
        <dbReference type="ARBA" id="ARBA00022553"/>
    </source>
</evidence>
<evidence type="ECO:0000256" key="1">
    <source>
        <dbReference type="ARBA" id="ARBA00000085"/>
    </source>
</evidence>
<dbReference type="InterPro" id="IPR050351">
    <property type="entry name" value="BphY/WalK/GraS-like"/>
</dbReference>
<evidence type="ECO:0000256" key="3">
    <source>
        <dbReference type="ARBA" id="ARBA00012438"/>
    </source>
</evidence>
<proteinExistence type="predicted"/>
<dbReference type="SUPFAM" id="SSF158472">
    <property type="entry name" value="HAMP domain-like"/>
    <property type="match status" value="1"/>
</dbReference>
<dbReference type="RefSeq" id="WP_163679464.1">
    <property type="nucleotide sequence ID" value="NZ_JAAIYP010000038.1"/>
</dbReference>
<keyword evidence="7" id="KW-0472">Membrane</keyword>
<keyword evidence="4" id="KW-0597">Phosphoprotein</keyword>
<feature type="transmembrane region" description="Helical" evidence="7">
    <location>
        <begin position="12"/>
        <end position="30"/>
    </location>
</feature>
<dbReference type="Pfam" id="PF02518">
    <property type="entry name" value="HATPase_c"/>
    <property type="match status" value="1"/>
</dbReference>
<dbReference type="Gene3D" id="6.10.340.10">
    <property type="match status" value="1"/>
</dbReference>
<dbReference type="InterPro" id="IPR003660">
    <property type="entry name" value="HAMP_dom"/>
</dbReference>
<keyword evidence="7" id="KW-1133">Transmembrane helix</keyword>
<dbReference type="GO" id="GO:0030295">
    <property type="term" value="F:protein kinase activator activity"/>
    <property type="evidence" value="ECO:0007669"/>
    <property type="project" value="TreeGrafter"/>
</dbReference>
<accession>A0A7C9UZQ3</accession>
<dbReference type="CDD" id="cd00082">
    <property type="entry name" value="HisKA"/>
    <property type="match status" value="1"/>
</dbReference>
<dbReference type="CDD" id="cd06225">
    <property type="entry name" value="HAMP"/>
    <property type="match status" value="1"/>
</dbReference>
<dbReference type="Gene3D" id="3.30.565.10">
    <property type="entry name" value="Histidine kinase-like ATPase, C-terminal domain"/>
    <property type="match status" value="1"/>
</dbReference>
<dbReference type="PANTHER" id="PTHR42878:SF15">
    <property type="entry name" value="BACTERIOPHYTOCHROME"/>
    <property type="match status" value="1"/>
</dbReference>
<keyword evidence="6" id="KW-0418">Kinase</keyword>
<reference evidence="10 11" key="1">
    <citation type="submission" date="2020-02" db="EMBL/GenBank/DDBJ databases">
        <authorList>
            <person name="Dziuba M."/>
            <person name="Kuznetsov B."/>
            <person name="Mardanov A."/>
            <person name="Ravin N."/>
            <person name="Grouzdev D."/>
        </authorList>
    </citation>
    <scope>NUCLEOTIDE SEQUENCE [LARGE SCALE GENOMIC DNA]</scope>
    <source>
        <strain evidence="10 11">SpK</strain>
    </source>
</reference>
<dbReference type="SUPFAM" id="SSF47384">
    <property type="entry name" value="Homodimeric domain of signal transducing histidine kinase"/>
    <property type="match status" value="1"/>
</dbReference>
<dbReference type="GO" id="GO:0007234">
    <property type="term" value="P:osmosensory signaling via phosphorelay pathway"/>
    <property type="evidence" value="ECO:0007669"/>
    <property type="project" value="TreeGrafter"/>
</dbReference>
<dbReference type="InterPro" id="IPR036890">
    <property type="entry name" value="HATPase_C_sf"/>
</dbReference>
<dbReference type="GO" id="GO:0000156">
    <property type="term" value="F:phosphorelay response regulator activity"/>
    <property type="evidence" value="ECO:0007669"/>
    <property type="project" value="TreeGrafter"/>
</dbReference>
<protein>
    <recommendedName>
        <fullName evidence="3">histidine kinase</fullName>
        <ecNumber evidence="3">2.7.13.3</ecNumber>
    </recommendedName>
</protein>
<evidence type="ECO:0000259" key="8">
    <source>
        <dbReference type="PROSITE" id="PS50109"/>
    </source>
</evidence>
<dbReference type="PANTHER" id="PTHR42878">
    <property type="entry name" value="TWO-COMPONENT HISTIDINE KINASE"/>
    <property type="match status" value="1"/>
</dbReference>
<dbReference type="AlphaFoldDB" id="A0A7C9UZQ3"/>
<dbReference type="InterPro" id="IPR005467">
    <property type="entry name" value="His_kinase_dom"/>
</dbReference>
<evidence type="ECO:0000313" key="10">
    <source>
        <dbReference type="EMBL" id="NFV80713.1"/>
    </source>
</evidence>
<sequence>MKRLVHRSLRFRLIAACVLIEMLMLSLIVGNSMRLVQHHLLAQAQGRVANMEETFSVALAAPLAARDHAVLRSLIQRLSGLDGVVYLTLEDAEGVTVGQEGTVPPRIPDPDATFSDATTVHHGRLDIDLYGQPLGRLHYGLSTDFLSAAKREVLLQGIAIATLEIFFSTFALITVGLLLTARLETLTDASLRVAAGDLRTLVEVRGNDEVAALGHAFNTMAEAIGDKVEQLEVTGATLRASNAELQRLAEVAAHHLQEPVRGLVTYAQLLERHAAGTLDDESRDYLDVIVAGAKRTRGLLLDLQSYVAIDMSPVPADSVVDLGHCARDACAALADKVEASQATVTIEDLPRAHGDADQITTVLRLLLENAMDHRGDQPPVIRVHATPDSGRVVVGVSDNGPGVPREFRERVFELFETLGTRGEGTGFGLAAVRKIVRRHHGNVWITPGSNNSGLTVNFTLPKAT</sequence>
<keyword evidence="7" id="KW-0812">Transmembrane</keyword>
<dbReference type="SMART" id="SM00388">
    <property type="entry name" value="HisKA"/>
    <property type="match status" value="1"/>
</dbReference>
<dbReference type="InterPro" id="IPR003661">
    <property type="entry name" value="HisK_dim/P_dom"/>
</dbReference>
<comment type="catalytic activity">
    <reaction evidence="1">
        <text>ATP + protein L-histidine = ADP + protein N-phospho-L-histidine.</text>
        <dbReference type="EC" id="2.7.13.3"/>
    </reaction>
</comment>
<dbReference type="InterPro" id="IPR036097">
    <property type="entry name" value="HisK_dim/P_sf"/>
</dbReference>
<evidence type="ECO:0000259" key="9">
    <source>
        <dbReference type="PROSITE" id="PS50885"/>
    </source>
</evidence>
<dbReference type="Pfam" id="PF00512">
    <property type="entry name" value="HisKA"/>
    <property type="match status" value="1"/>
</dbReference>
<dbReference type="SUPFAM" id="SSF55874">
    <property type="entry name" value="ATPase domain of HSP90 chaperone/DNA topoisomerase II/histidine kinase"/>
    <property type="match status" value="1"/>
</dbReference>
<evidence type="ECO:0000256" key="2">
    <source>
        <dbReference type="ARBA" id="ARBA00004370"/>
    </source>
</evidence>
<dbReference type="SMART" id="SM00387">
    <property type="entry name" value="HATPase_c"/>
    <property type="match status" value="1"/>
</dbReference>
<dbReference type="PROSITE" id="PS50885">
    <property type="entry name" value="HAMP"/>
    <property type="match status" value="1"/>
</dbReference>